<keyword evidence="7 13" id="KW-0812">Transmembrane</keyword>
<keyword evidence="6" id="KW-0679">Respiratory chain</keyword>
<evidence type="ECO:0000256" key="8">
    <source>
        <dbReference type="ARBA" id="ARBA00022792"/>
    </source>
</evidence>
<dbReference type="InterPro" id="IPR017384">
    <property type="entry name" value="NADH_Ub_cplx-1_asu_su-1"/>
</dbReference>
<dbReference type="GO" id="GO:0005743">
    <property type="term" value="C:mitochondrial inner membrane"/>
    <property type="evidence" value="ECO:0007669"/>
    <property type="project" value="UniProtKB-SubCell"/>
</dbReference>
<dbReference type="Pfam" id="PF15879">
    <property type="entry name" value="MWFE"/>
    <property type="match status" value="1"/>
</dbReference>
<keyword evidence="10 13" id="KW-1133">Transmembrane helix</keyword>
<evidence type="ECO:0000313" key="15">
    <source>
        <dbReference type="Proteomes" id="UP000275078"/>
    </source>
</evidence>
<name>A0A3N4IIE3_ASCIM</name>
<keyword evidence="12 13" id="KW-0472">Membrane</keyword>
<dbReference type="AlphaFoldDB" id="A0A3N4IIE3"/>
<evidence type="ECO:0000256" key="3">
    <source>
        <dbReference type="ARBA" id="ARBA00009960"/>
    </source>
</evidence>
<proteinExistence type="inferred from homology"/>
<reference evidence="14 15" key="1">
    <citation type="journal article" date="2018" name="Nat. Ecol. Evol.">
        <title>Pezizomycetes genomes reveal the molecular basis of ectomycorrhizal truffle lifestyle.</title>
        <authorList>
            <person name="Murat C."/>
            <person name="Payen T."/>
            <person name="Noel B."/>
            <person name="Kuo A."/>
            <person name="Morin E."/>
            <person name="Chen J."/>
            <person name="Kohler A."/>
            <person name="Krizsan K."/>
            <person name="Balestrini R."/>
            <person name="Da Silva C."/>
            <person name="Montanini B."/>
            <person name="Hainaut M."/>
            <person name="Levati E."/>
            <person name="Barry K.W."/>
            <person name="Belfiori B."/>
            <person name="Cichocki N."/>
            <person name="Clum A."/>
            <person name="Dockter R.B."/>
            <person name="Fauchery L."/>
            <person name="Guy J."/>
            <person name="Iotti M."/>
            <person name="Le Tacon F."/>
            <person name="Lindquist E.A."/>
            <person name="Lipzen A."/>
            <person name="Malagnac F."/>
            <person name="Mello A."/>
            <person name="Molinier V."/>
            <person name="Miyauchi S."/>
            <person name="Poulain J."/>
            <person name="Riccioni C."/>
            <person name="Rubini A."/>
            <person name="Sitrit Y."/>
            <person name="Splivallo R."/>
            <person name="Traeger S."/>
            <person name="Wang M."/>
            <person name="Zifcakova L."/>
            <person name="Wipf D."/>
            <person name="Zambonelli A."/>
            <person name="Paolocci F."/>
            <person name="Nowrousian M."/>
            <person name="Ottonello S."/>
            <person name="Baldrian P."/>
            <person name="Spatafora J.W."/>
            <person name="Henrissat B."/>
            <person name="Nagy L.G."/>
            <person name="Aury J.M."/>
            <person name="Wincker P."/>
            <person name="Grigoriev I.V."/>
            <person name="Bonfante P."/>
            <person name="Martin F.M."/>
        </authorList>
    </citation>
    <scope>NUCLEOTIDE SEQUENCE [LARGE SCALE GENOMIC DNA]</scope>
    <source>
        <strain evidence="14 15">RN42</strain>
    </source>
</reference>
<organism evidence="14 15">
    <name type="scientific">Ascobolus immersus RN42</name>
    <dbReference type="NCBI Taxonomy" id="1160509"/>
    <lineage>
        <taxon>Eukaryota</taxon>
        <taxon>Fungi</taxon>
        <taxon>Dikarya</taxon>
        <taxon>Ascomycota</taxon>
        <taxon>Pezizomycotina</taxon>
        <taxon>Pezizomycetes</taxon>
        <taxon>Pezizales</taxon>
        <taxon>Ascobolaceae</taxon>
        <taxon>Ascobolus</taxon>
    </lineage>
</organism>
<evidence type="ECO:0000256" key="9">
    <source>
        <dbReference type="ARBA" id="ARBA00022982"/>
    </source>
</evidence>
<keyword evidence="5" id="KW-0813">Transport</keyword>
<evidence type="ECO:0000256" key="11">
    <source>
        <dbReference type="ARBA" id="ARBA00023128"/>
    </source>
</evidence>
<keyword evidence="15" id="KW-1185">Reference proteome</keyword>
<gene>
    <name evidence="14" type="ORF">BJ508DRAFT_323740</name>
</gene>
<comment type="subcellular location">
    <subcellularLocation>
        <location evidence="2">Mitochondrion inner membrane</location>
        <topology evidence="2">Single-pass membrane protein</topology>
        <orientation evidence="2">Matrix side</orientation>
    </subcellularLocation>
</comment>
<evidence type="ECO:0000313" key="14">
    <source>
        <dbReference type="EMBL" id="RPA84478.1"/>
    </source>
</evidence>
<feature type="transmembrane region" description="Helical" evidence="13">
    <location>
        <begin position="12"/>
        <end position="31"/>
    </location>
</feature>
<evidence type="ECO:0000256" key="5">
    <source>
        <dbReference type="ARBA" id="ARBA00022448"/>
    </source>
</evidence>
<comment type="similarity">
    <text evidence="3">Belongs to the complex I NDUFA1 subunit family.</text>
</comment>
<dbReference type="PANTHER" id="PTHR17098:SF2">
    <property type="entry name" value="NADH DEHYDROGENASE [UBIQUINONE] 1 ALPHA SUBCOMPLEX SUBUNIT 1"/>
    <property type="match status" value="1"/>
</dbReference>
<accession>A0A3N4IIE3</accession>
<dbReference type="OrthoDB" id="1920692at2759"/>
<evidence type="ECO:0000256" key="7">
    <source>
        <dbReference type="ARBA" id="ARBA00022692"/>
    </source>
</evidence>
<protein>
    <recommendedName>
        <fullName evidence="4">NADH dehydrogenase [ubiquinone] 1 alpha subcomplex subunit 1</fullName>
    </recommendedName>
</protein>
<keyword evidence="8" id="KW-0999">Mitochondrion inner membrane</keyword>
<evidence type="ECO:0000256" key="2">
    <source>
        <dbReference type="ARBA" id="ARBA00004298"/>
    </source>
</evidence>
<evidence type="ECO:0000256" key="6">
    <source>
        <dbReference type="ARBA" id="ARBA00022660"/>
    </source>
</evidence>
<evidence type="ECO:0000256" key="1">
    <source>
        <dbReference type="ARBA" id="ARBA00003195"/>
    </source>
</evidence>
<keyword evidence="11" id="KW-0496">Mitochondrion</keyword>
<dbReference type="Proteomes" id="UP000275078">
    <property type="component" value="Unassembled WGS sequence"/>
</dbReference>
<comment type="function">
    <text evidence="1">Accessory subunit of the mitochondrial membrane respiratory chain NADH dehydrogenase (Complex I), that is believed not to be involved in catalysis. Complex I functions in the transfer of electrons from NADH to the respiratory chain. The immediate electron acceptor for the enzyme is believed to be ubiquinone.</text>
</comment>
<evidence type="ECO:0000256" key="12">
    <source>
        <dbReference type="ARBA" id="ARBA00023136"/>
    </source>
</evidence>
<dbReference type="PANTHER" id="PTHR17098">
    <property type="entry name" value="NADH-UBIQUINONE OXIDOREDUCTASE MWFE SUBUNIT"/>
    <property type="match status" value="1"/>
</dbReference>
<evidence type="ECO:0000256" key="13">
    <source>
        <dbReference type="SAM" id="Phobius"/>
    </source>
</evidence>
<keyword evidence="9" id="KW-0249">Electron transport</keyword>
<dbReference type="EMBL" id="ML119659">
    <property type="protein sequence ID" value="RPA84478.1"/>
    <property type="molecule type" value="Genomic_DNA"/>
</dbReference>
<sequence>MPVPFEALLPYAIMTVMFGVTGVSLAGIRTFKNDGLRQRHNVDAWDQQSTSTSLMERDRRLTGTLRGQSDAAYAPPGFELSSEWKIEKRYV</sequence>
<evidence type="ECO:0000256" key="4">
    <source>
        <dbReference type="ARBA" id="ARBA00016392"/>
    </source>
</evidence>
<evidence type="ECO:0000256" key="10">
    <source>
        <dbReference type="ARBA" id="ARBA00022989"/>
    </source>
</evidence>
<dbReference type="STRING" id="1160509.A0A3N4IIE3"/>